<gene>
    <name evidence="2" type="ordered locus">ROP_pROB01-05200</name>
</gene>
<evidence type="ECO:0000313" key="2">
    <source>
        <dbReference type="EMBL" id="BAH56019.1"/>
    </source>
</evidence>
<reference evidence="2 3" key="1">
    <citation type="submission" date="2009-03" db="EMBL/GenBank/DDBJ databases">
        <title>Comparison of the complete genome sequences of Rhodococcus erythropolis PR4 and Rhodococcus opacus B4.</title>
        <authorList>
            <person name="Takarada H."/>
            <person name="Sekine M."/>
            <person name="Hosoyama A."/>
            <person name="Yamada R."/>
            <person name="Fujisawa T."/>
            <person name="Omata S."/>
            <person name="Shimizu A."/>
            <person name="Tsukatani N."/>
            <person name="Tanikawa S."/>
            <person name="Fujita N."/>
            <person name="Harayama S."/>
        </authorList>
    </citation>
    <scope>NUCLEOTIDE SEQUENCE [LARGE SCALE GENOMIC DNA]</scope>
    <source>
        <strain evidence="2 3">B4</strain>
        <plasmid evidence="2 3">pROB01</plasmid>
    </source>
</reference>
<dbReference type="AlphaFoldDB" id="C1BCG4"/>
<feature type="domain" description="DUF6884" evidence="1">
    <location>
        <begin position="135"/>
        <end position="260"/>
    </location>
</feature>
<dbReference type="EMBL" id="AP011116">
    <property type="protein sequence ID" value="BAH56019.1"/>
    <property type="molecule type" value="Genomic_DNA"/>
</dbReference>
<name>C1BCG4_RHOOB</name>
<dbReference type="Pfam" id="PF21818">
    <property type="entry name" value="DUF6884"/>
    <property type="match status" value="1"/>
</dbReference>
<keyword evidence="2" id="KW-0614">Plasmid</keyword>
<accession>C1BCG4</accession>
<dbReference type="HOGENOM" id="CLU_997081_0_0_11"/>
<dbReference type="KEGG" id="rop:ROP_pROB01-05200"/>
<proteinExistence type="predicted"/>
<dbReference type="Proteomes" id="UP000002212">
    <property type="component" value="Plasmid pROB01"/>
</dbReference>
<geneLocation type="plasmid" evidence="2 3">
    <name>pROB01</name>
</geneLocation>
<dbReference type="PATRIC" id="fig|632772.20.peg.8276"/>
<evidence type="ECO:0000313" key="3">
    <source>
        <dbReference type="Proteomes" id="UP000002212"/>
    </source>
</evidence>
<protein>
    <recommendedName>
        <fullName evidence="1">DUF6884 domain-containing protein</fullName>
    </recommendedName>
</protein>
<dbReference type="InterPro" id="IPR049251">
    <property type="entry name" value="DUF6884"/>
</dbReference>
<evidence type="ECO:0000259" key="1">
    <source>
        <dbReference type="Pfam" id="PF21818"/>
    </source>
</evidence>
<dbReference type="OrthoDB" id="4729827at2"/>
<organism evidence="2 3">
    <name type="scientific">Rhodococcus opacus (strain B4)</name>
    <dbReference type="NCBI Taxonomy" id="632772"/>
    <lineage>
        <taxon>Bacteria</taxon>
        <taxon>Bacillati</taxon>
        <taxon>Actinomycetota</taxon>
        <taxon>Actinomycetes</taxon>
        <taxon>Mycobacteriales</taxon>
        <taxon>Nocardiaceae</taxon>
        <taxon>Rhodococcus</taxon>
    </lineage>
</organism>
<sequence length="279" mass="30013">MIRPHFSYNDPTLTPPEPGKDLVLEVGLIFSRPGIGPKGGGQYGGIPLSVGPTTTLFRRHDDIEMRLPNTDLLLWHTPFLTQAHYRGVTGLHRRPGWEWLTWTLADHIAYDTAVAVVPAHGVVPVTEETAASPLVIVPCGGRKRGEPAPAGALYTGSYHRLCQEAARRLAPLERIHILSGLHGLLDLDTVVAPYEMRLGRPGSVTADTVHAQAADRGLLGAPDVVVLAGRDYSRIVTAVWPHARTPLAGSRSMGEQLQRLAAIAAVGGLDHIGLHQKSA</sequence>